<dbReference type="Pfam" id="PF00646">
    <property type="entry name" value="F-box"/>
    <property type="match status" value="1"/>
</dbReference>
<keyword evidence="4" id="KW-1185">Reference proteome</keyword>
<evidence type="ECO:0000313" key="3">
    <source>
        <dbReference type="EMBL" id="GFQ03637.1"/>
    </source>
</evidence>
<feature type="coiled-coil region" evidence="1">
    <location>
        <begin position="63"/>
        <end position="90"/>
    </location>
</feature>
<evidence type="ECO:0000256" key="1">
    <source>
        <dbReference type="SAM" id="Coils"/>
    </source>
</evidence>
<evidence type="ECO:0000259" key="2">
    <source>
        <dbReference type="SMART" id="SM00256"/>
    </source>
</evidence>
<dbReference type="InterPro" id="IPR036047">
    <property type="entry name" value="F-box-like_dom_sf"/>
</dbReference>
<evidence type="ECO:0000313" key="4">
    <source>
        <dbReference type="Proteomes" id="UP000653305"/>
    </source>
</evidence>
<keyword evidence="1" id="KW-0175">Coiled coil</keyword>
<dbReference type="SUPFAM" id="SSF81383">
    <property type="entry name" value="F-box domain"/>
    <property type="match status" value="1"/>
</dbReference>
<dbReference type="InterPro" id="IPR001810">
    <property type="entry name" value="F-box_dom"/>
</dbReference>
<accession>A0A830CWN6</accession>
<proteinExistence type="predicted"/>
<dbReference type="SMART" id="SM00256">
    <property type="entry name" value="FBOX"/>
    <property type="match status" value="1"/>
</dbReference>
<dbReference type="OrthoDB" id="912756at2759"/>
<dbReference type="Proteomes" id="UP000653305">
    <property type="component" value="Unassembled WGS sequence"/>
</dbReference>
<organism evidence="3 4">
    <name type="scientific">Phtheirospermum japonicum</name>
    <dbReference type="NCBI Taxonomy" id="374723"/>
    <lineage>
        <taxon>Eukaryota</taxon>
        <taxon>Viridiplantae</taxon>
        <taxon>Streptophyta</taxon>
        <taxon>Embryophyta</taxon>
        <taxon>Tracheophyta</taxon>
        <taxon>Spermatophyta</taxon>
        <taxon>Magnoliopsida</taxon>
        <taxon>eudicotyledons</taxon>
        <taxon>Gunneridae</taxon>
        <taxon>Pentapetalae</taxon>
        <taxon>asterids</taxon>
        <taxon>lamiids</taxon>
        <taxon>Lamiales</taxon>
        <taxon>Orobanchaceae</taxon>
        <taxon>Orobanchaceae incertae sedis</taxon>
        <taxon>Phtheirospermum</taxon>
    </lineage>
</organism>
<gene>
    <name evidence="3" type="ORF">PHJA_002507500</name>
</gene>
<name>A0A830CWN6_9LAMI</name>
<sequence length="123" mass="14238">MAESRIVVAINCEFELPEHIIQLILSFLTGIEAAQTAVVSKSWRKAWLTRPNIDFDNTDSPYNDEEVLELAKKKKTIQRYEESNMKIESLRLSLRSLRYADFDLANILIVKALKLCSHLMIRL</sequence>
<comment type="caution">
    <text evidence="3">The sequence shown here is derived from an EMBL/GenBank/DDBJ whole genome shotgun (WGS) entry which is preliminary data.</text>
</comment>
<dbReference type="EMBL" id="BMAC01000851">
    <property type="protein sequence ID" value="GFQ03637.1"/>
    <property type="molecule type" value="Genomic_DNA"/>
</dbReference>
<reference evidence="3" key="1">
    <citation type="submission" date="2020-07" db="EMBL/GenBank/DDBJ databases">
        <title>Ethylene signaling mediates host invasion by parasitic plants.</title>
        <authorList>
            <person name="Yoshida S."/>
        </authorList>
    </citation>
    <scope>NUCLEOTIDE SEQUENCE</scope>
    <source>
        <strain evidence="3">Okayama</strain>
    </source>
</reference>
<feature type="domain" description="F-box" evidence="2">
    <location>
        <begin position="16"/>
        <end position="55"/>
    </location>
</feature>
<protein>
    <submittedName>
        <fullName evidence="3">F-box protein at3g03040</fullName>
    </submittedName>
</protein>
<dbReference type="AlphaFoldDB" id="A0A830CWN6"/>